<dbReference type="AlphaFoldDB" id="A0A9Q2FME8"/>
<keyword evidence="2 3" id="KW-0346">Stress response</keyword>
<evidence type="ECO:0000256" key="2">
    <source>
        <dbReference type="ARBA" id="ARBA00023016"/>
    </source>
</evidence>
<dbReference type="PANTHER" id="PTHR34772:SF1">
    <property type="entry name" value="RNA-BINDING PROTEIN HFQ"/>
    <property type="match status" value="1"/>
</dbReference>
<dbReference type="Proteomes" id="UP000661006">
    <property type="component" value="Unassembled WGS sequence"/>
</dbReference>
<keyword evidence="1 3" id="KW-0694">RNA-binding</keyword>
<organism evidence="6 7">
    <name type="scientific">Gluconobacter japonicus</name>
    <dbReference type="NCBI Taxonomy" id="376620"/>
    <lineage>
        <taxon>Bacteria</taxon>
        <taxon>Pseudomonadati</taxon>
        <taxon>Pseudomonadota</taxon>
        <taxon>Alphaproteobacteria</taxon>
        <taxon>Acetobacterales</taxon>
        <taxon>Acetobacteraceae</taxon>
        <taxon>Gluconobacter</taxon>
    </lineage>
</organism>
<reference evidence="8" key="2">
    <citation type="journal article" date="2019" name="Int. J. Syst. Evol. Microbiol.">
        <title>The Global Catalogue of Microorganisms (GCM) 10K type strain sequencing project: providing services to taxonomists for standard genome sequencing and annotation.</title>
        <authorList>
            <consortium name="The Broad Institute Genomics Platform"/>
            <consortium name="The Broad Institute Genome Sequencing Center for Infectious Disease"/>
            <person name="Wu L."/>
            <person name="Ma J."/>
        </authorList>
    </citation>
    <scope>NUCLEOTIDE SEQUENCE [LARGE SCALE GENOMIC DNA]</scope>
    <source>
        <strain evidence="8">NBRC 3271</strain>
    </source>
</reference>
<dbReference type="InterPro" id="IPR047575">
    <property type="entry name" value="Sm"/>
</dbReference>
<evidence type="ECO:0000313" key="6">
    <source>
        <dbReference type="EMBL" id="MBF0871086.1"/>
    </source>
</evidence>
<dbReference type="GO" id="GO:0005829">
    <property type="term" value="C:cytosol"/>
    <property type="evidence" value="ECO:0007669"/>
    <property type="project" value="TreeGrafter"/>
</dbReference>
<dbReference type="GO" id="GO:0045974">
    <property type="term" value="P:regulation of translation, ncRNA-mediated"/>
    <property type="evidence" value="ECO:0007669"/>
    <property type="project" value="TreeGrafter"/>
</dbReference>
<dbReference type="PROSITE" id="PS52002">
    <property type="entry name" value="SM"/>
    <property type="match status" value="1"/>
</dbReference>
<dbReference type="InterPro" id="IPR005001">
    <property type="entry name" value="Hfq"/>
</dbReference>
<dbReference type="EMBL" id="JABCQN010000004">
    <property type="protein sequence ID" value="MBF0871086.1"/>
    <property type="molecule type" value="Genomic_DNA"/>
</dbReference>
<comment type="function">
    <text evidence="3">RNA chaperone that binds small regulatory RNA (sRNAs) and mRNAs to facilitate mRNA translational regulation in response to envelope stress, environmental stress and changes in metabolite concentrations. Also binds with high specificity to tRNAs.</text>
</comment>
<dbReference type="PANTHER" id="PTHR34772">
    <property type="entry name" value="RNA-BINDING PROTEIN HFQ"/>
    <property type="match status" value="1"/>
</dbReference>
<dbReference type="InterPro" id="IPR010920">
    <property type="entry name" value="LSM_dom_sf"/>
</dbReference>
<feature type="domain" description="Sm" evidence="4">
    <location>
        <begin position="17"/>
        <end position="77"/>
    </location>
</feature>
<dbReference type="GO" id="GO:0003723">
    <property type="term" value="F:RNA binding"/>
    <property type="evidence" value="ECO:0007669"/>
    <property type="project" value="UniProtKB-UniRule"/>
</dbReference>
<dbReference type="SUPFAM" id="SSF50182">
    <property type="entry name" value="Sm-like ribonucleoproteins"/>
    <property type="match status" value="1"/>
</dbReference>
<protein>
    <recommendedName>
        <fullName evidence="3">RNA-binding protein Hfq</fullName>
    </recommendedName>
</protein>
<reference evidence="5" key="1">
    <citation type="journal article" date="2014" name="Int. J. Syst. Evol. Microbiol.">
        <title>Complete genome of a new Firmicutes species belonging to the dominant human colonic microbiota ('Ruminococcus bicirculans') reveals two chromosomes and a selective capacity to utilize plant glucans.</title>
        <authorList>
            <consortium name="NISC Comparative Sequencing Program"/>
            <person name="Wegmann U."/>
            <person name="Louis P."/>
            <person name="Goesmann A."/>
            <person name="Henrissat B."/>
            <person name="Duncan S.H."/>
            <person name="Flint H.J."/>
        </authorList>
    </citation>
    <scope>NUCLEOTIDE SEQUENCE</scope>
    <source>
        <strain evidence="5">NBRC 3271</strain>
    </source>
</reference>
<dbReference type="GO" id="GO:0043487">
    <property type="term" value="P:regulation of RNA stability"/>
    <property type="evidence" value="ECO:0007669"/>
    <property type="project" value="TreeGrafter"/>
</dbReference>
<evidence type="ECO:0000313" key="5">
    <source>
        <dbReference type="EMBL" id="GLQ60234.1"/>
    </source>
</evidence>
<dbReference type="GeneID" id="81474940"/>
<dbReference type="CDD" id="cd01716">
    <property type="entry name" value="Hfq"/>
    <property type="match status" value="1"/>
</dbReference>
<evidence type="ECO:0000313" key="7">
    <source>
        <dbReference type="Proteomes" id="UP000661006"/>
    </source>
</evidence>
<reference evidence="6" key="3">
    <citation type="submission" date="2020-04" db="EMBL/GenBank/DDBJ databases">
        <authorList>
            <person name="Sombolestani A."/>
        </authorList>
    </citation>
    <scope>NUCLEOTIDE SEQUENCE</scope>
    <source>
        <strain evidence="6">R71697</strain>
    </source>
</reference>
<dbReference type="EMBL" id="BSNT01000067">
    <property type="protein sequence ID" value="GLQ60234.1"/>
    <property type="molecule type" value="Genomic_DNA"/>
</dbReference>
<gene>
    <name evidence="3 6" type="primary">hfq</name>
    <name evidence="5" type="ORF">GCM10010937_20370</name>
    <name evidence="6" type="ORF">HKD32_09545</name>
</gene>
<proteinExistence type="inferred from homology"/>
<dbReference type="RefSeq" id="WP_010502314.1">
    <property type="nucleotide sequence ID" value="NZ_BEWO01000015.1"/>
</dbReference>
<dbReference type="GO" id="GO:0006355">
    <property type="term" value="P:regulation of DNA-templated transcription"/>
    <property type="evidence" value="ECO:0007669"/>
    <property type="project" value="InterPro"/>
</dbReference>
<comment type="similarity">
    <text evidence="3">Belongs to the Hfq family.</text>
</comment>
<sequence>MTSESFNSPAGTQTVQEVFLQHLHQTEAPVTVFLVNGVKLQGVVAQFDSQTLLLRRDGHVQLIYKHAISTIMPVGALPRFAENEL</sequence>
<reference evidence="6" key="4">
    <citation type="submission" date="2020-11" db="EMBL/GenBank/DDBJ databases">
        <title>Description of novel Gluconobacter species.</title>
        <authorList>
            <person name="Cleenwerck I."/>
            <person name="Cnockaert M."/>
            <person name="Borremans W."/>
            <person name="Wieme A.D."/>
            <person name="De Vuyst L."/>
            <person name="Vandamme P."/>
        </authorList>
    </citation>
    <scope>NUCLEOTIDE SEQUENCE</scope>
    <source>
        <strain evidence="6">R71697</strain>
    </source>
</reference>
<dbReference type="Pfam" id="PF17209">
    <property type="entry name" value="Hfq"/>
    <property type="match status" value="1"/>
</dbReference>
<evidence type="ECO:0000256" key="3">
    <source>
        <dbReference type="HAMAP-Rule" id="MF_00436"/>
    </source>
</evidence>
<reference evidence="5" key="5">
    <citation type="submission" date="2023-01" db="EMBL/GenBank/DDBJ databases">
        <title>Draft genome sequence of Gluconobacter japonicus strain NBRC 3271.</title>
        <authorList>
            <person name="Sun Q."/>
            <person name="Mori K."/>
        </authorList>
    </citation>
    <scope>NUCLEOTIDE SEQUENCE</scope>
    <source>
        <strain evidence="5">NBRC 3271</strain>
    </source>
</reference>
<evidence type="ECO:0000259" key="4">
    <source>
        <dbReference type="PROSITE" id="PS52002"/>
    </source>
</evidence>
<name>A0A9Q2FME8_GLUJA</name>
<dbReference type="HAMAP" id="MF_00436">
    <property type="entry name" value="Hfq"/>
    <property type="match status" value="1"/>
</dbReference>
<keyword evidence="8" id="KW-1185">Reference proteome</keyword>
<comment type="subunit">
    <text evidence="3">Homohexamer.</text>
</comment>
<dbReference type="Proteomes" id="UP001156613">
    <property type="component" value="Unassembled WGS sequence"/>
</dbReference>
<accession>A0A9Q2FME8</accession>
<evidence type="ECO:0000313" key="8">
    <source>
        <dbReference type="Proteomes" id="UP001156613"/>
    </source>
</evidence>
<dbReference type="Gene3D" id="2.30.30.100">
    <property type="match status" value="1"/>
</dbReference>
<comment type="caution">
    <text evidence="6">The sequence shown here is derived from an EMBL/GenBank/DDBJ whole genome shotgun (WGS) entry which is preliminary data.</text>
</comment>
<dbReference type="NCBIfam" id="TIGR02383">
    <property type="entry name" value="Hfq"/>
    <property type="match status" value="1"/>
</dbReference>
<evidence type="ECO:0000256" key="1">
    <source>
        <dbReference type="ARBA" id="ARBA00022884"/>
    </source>
</evidence>